<dbReference type="AlphaFoldDB" id="A0A090GRB7"/>
<dbReference type="EMBL" id="CCNB01000044">
    <property type="protein sequence ID" value="CDX45682.1"/>
    <property type="molecule type" value="Genomic_DNA"/>
</dbReference>
<gene>
    <name evidence="1" type="ORF">MPLDJ20_70255</name>
</gene>
<sequence>MTTRVKKHIPIVSLGWWSETDSPRWVSAGSAVLTILGSGWISYQAGEHSGHNAERSAQIQALLDSTREFQVYAAAFSTEMFADRTVSTPTRSKLIKNLNDQFSSIRATEPLIPADAKKDVEAFRKF</sequence>
<proteinExistence type="predicted"/>
<organism evidence="1 2">
    <name type="scientific">Mesorhizobium plurifarium</name>
    <dbReference type="NCBI Taxonomy" id="69974"/>
    <lineage>
        <taxon>Bacteria</taxon>
        <taxon>Pseudomonadati</taxon>
        <taxon>Pseudomonadota</taxon>
        <taxon>Alphaproteobacteria</taxon>
        <taxon>Hyphomicrobiales</taxon>
        <taxon>Phyllobacteriaceae</taxon>
        <taxon>Mesorhizobium</taxon>
    </lineage>
</organism>
<accession>A0A090GRB7</accession>
<dbReference type="Proteomes" id="UP000046373">
    <property type="component" value="Unassembled WGS sequence"/>
</dbReference>
<evidence type="ECO:0000313" key="2">
    <source>
        <dbReference type="Proteomes" id="UP000046373"/>
    </source>
</evidence>
<evidence type="ECO:0000313" key="1">
    <source>
        <dbReference type="EMBL" id="CDX45682.1"/>
    </source>
</evidence>
<name>A0A090GRB7_MESPL</name>
<reference evidence="1 2" key="1">
    <citation type="submission" date="2014-08" db="EMBL/GenBank/DDBJ databases">
        <authorList>
            <person name="Moulin Lionel"/>
        </authorList>
    </citation>
    <scope>NUCLEOTIDE SEQUENCE [LARGE SCALE GENOMIC DNA]</scope>
</reference>
<protein>
    <submittedName>
        <fullName evidence="1">Uncharacterized protein</fullName>
    </submittedName>
</protein>